<evidence type="ECO:0008006" key="4">
    <source>
        <dbReference type="Google" id="ProtNLM"/>
    </source>
</evidence>
<sequence>MQSALANIALGLVTSLLGGGFVWLWERAKHSRAENRRAAFFGVRPGENCLIVVGNKYNSPGTAHQRDVRAVVELTLLAGELGCGVSVETGDFRGGNGDRTEFCVGGPLGGSNLRTGGHLAAHLPGVVIHPYNGTHPDSVAYEVGGEKFLFDRGHQEYAVVAKFTPAESVAPVFLVAGQSSMANLAAIHFLRREYRQVARQLSSVERFCVLVKVSDIGTYAFHRATLERDVTAAAFGG</sequence>
<evidence type="ECO:0000313" key="3">
    <source>
        <dbReference type="Proteomes" id="UP000766698"/>
    </source>
</evidence>
<protein>
    <recommendedName>
        <fullName evidence="4">Secreted protein</fullName>
    </recommendedName>
</protein>
<name>A0ABR6EID2_9ACTN</name>
<dbReference type="EMBL" id="WMLF01000234">
    <property type="protein sequence ID" value="MBB1245104.1"/>
    <property type="molecule type" value="Genomic_DNA"/>
</dbReference>
<evidence type="ECO:0000256" key="1">
    <source>
        <dbReference type="SAM" id="Phobius"/>
    </source>
</evidence>
<accession>A0ABR6EID2</accession>
<keyword evidence="1" id="KW-1133">Transmembrane helix</keyword>
<feature type="transmembrane region" description="Helical" evidence="1">
    <location>
        <begin position="6"/>
        <end position="25"/>
    </location>
</feature>
<reference evidence="3" key="1">
    <citation type="journal article" date="2020" name="Syst. Appl. Microbiol.">
        <title>Streptomyces alkaliterrae sp. nov., isolated from an alkaline soil, and emended descriptions of Streptomyces alkaliphilus, Streptomyces calidiresistens and Streptomyces durbertensis.</title>
        <authorList>
            <person name="Swiecimska M."/>
            <person name="Golinska P."/>
            <person name="Nouioui I."/>
            <person name="Wypij M."/>
            <person name="Rai M."/>
            <person name="Sangal V."/>
            <person name="Goodfellow M."/>
        </authorList>
    </citation>
    <scope>NUCLEOTIDE SEQUENCE [LARGE SCALE GENOMIC DNA]</scope>
    <source>
        <strain evidence="3">DSM 104538</strain>
    </source>
</reference>
<evidence type="ECO:0000313" key="2">
    <source>
        <dbReference type="EMBL" id="MBB1245104.1"/>
    </source>
</evidence>
<comment type="caution">
    <text evidence="2">The sequence shown here is derived from an EMBL/GenBank/DDBJ whole genome shotgun (WGS) entry which is preliminary data.</text>
</comment>
<keyword evidence="3" id="KW-1185">Reference proteome</keyword>
<keyword evidence="1" id="KW-0812">Transmembrane</keyword>
<dbReference type="Proteomes" id="UP000766698">
    <property type="component" value="Unassembled WGS sequence"/>
</dbReference>
<keyword evidence="1" id="KW-0472">Membrane</keyword>
<proteinExistence type="predicted"/>
<organism evidence="2 3">
    <name type="scientific">Streptomyces durbertensis</name>
    <dbReference type="NCBI Taxonomy" id="2448886"/>
    <lineage>
        <taxon>Bacteria</taxon>
        <taxon>Bacillati</taxon>
        <taxon>Actinomycetota</taxon>
        <taxon>Actinomycetes</taxon>
        <taxon>Kitasatosporales</taxon>
        <taxon>Streptomycetaceae</taxon>
        <taxon>Streptomyces</taxon>
    </lineage>
</organism>
<gene>
    <name evidence="2" type="ORF">GL263_16225</name>
</gene>